<dbReference type="GO" id="GO:0004888">
    <property type="term" value="F:transmembrane signaling receptor activity"/>
    <property type="evidence" value="ECO:0007669"/>
    <property type="project" value="TreeGrafter"/>
</dbReference>
<dbReference type="InterPro" id="IPR003598">
    <property type="entry name" value="Ig_sub2"/>
</dbReference>
<keyword evidence="3" id="KW-0472">Membrane</keyword>
<dbReference type="AlphaFoldDB" id="A0AAV6G7V5"/>
<dbReference type="SUPFAM" id="SSF48726">
    <property type="entry name" value="Immunoglobulin"/>
    <property type="match status" value="3"/>
</dbReference>
<keyword evidence="3" id="KW-0812">Transmembrane</keyword>
<comment type="caution">
    <text evidence="6">The sequence shown here is derived from an EMBL/GenBank/DDBJ whole genome shotgun (WGS) entry which is preliminary data.</text>
</comment>
<dbReference type="PANTHER" id="PTHR11481">
    <property type="entry name" value="IMMUNOGLOBULIN FC RECEPTOR"/>
    <property type="match status" value="1"/>
</dbReference>
<feature type="domain" description="Ig-like" evidence="5">
    <location>
        <begin position="204"/>
        <end position="318"/>
    </location>
</feature>
<evidence type="ECO:0000256" key="1">
    <source>
        <dbReference type="ARBA" id="ARBA00022729"/>
    </source>
</evidence>
<evidence type="ECO:0000313" key="6">
    <source>
        <dbReference type="EMBL" id="KAG5271123.1"/>
    </source>
</evidence>
<feature type="chain" id="PRO_5043887903" description="Ig-like domain-containing protein" evidence="4">
    <location>
        <begin position="25"/>
        <end position="392"/>
    </location>
</feature>
<dbReference type="GO" id="GO:0009897">
    <property type="term" value="C:external side of plasma membrane"/>
    <property type="evidence" value="ECO:0007669"/>
    <property type="project" value="TreeGrafter"/>
</dbReference>
<feature type="domain" description="Ig-like" evidence="5">
    <location>
        <begin position="27"/>
        <end position="118"/>
    </location>
</feature>
<evidence type="ECO:0000313" key="7">
    <source>
        <dbReference type="Proteomes" id="UP000823561"/>
    </source>
</evidence>
<keyword evidence="1 4" id="KW-0732">Signal</keyword>
<evidence type="ECO:0000256" key="4">
    <source>
        <dbReference type="SAM" id="SignalP"/>
    </source>
</evidence>
<organism evidence="6 7">
    <name type="scientific">Alosa alosa</name>
    <name type="common">allis shad</name>
    <dbReference type="NCBI Taxonomy" id="278164"/>
    <lineage>
        <taxon>Eukaryota</taxon>
        <taxon>Metazoa</taxon>
        <taxon>Chordata</taxon>
        <taxon>Craniata</taxon>
        <taxon>Vertebrata</taxon>
        <taxon>Euteleostomi</taxon>
        <taxon>Actinopterygii</taxon>
        <taxon>Neopterygii</taxon>
        <taxon>Teleostei</taxon>
        <taxon>Clupei</taxon>
        <taxon>Clupeiformes</taxon>
        <taxon>Clupeoidei</taxon>
        <taxon>Clupeidae</taxon>
        <taxon>Alosa</taxon>
    </lineage>
</organism>
<dbReference type="Gene3D" id="2.60.40.10">
    <property type="entry name" value="Immunoglobulins"/>
    <property type="match status" value="3"/>
</dbReference>
<name>A0AAV6G7V5_9TELE</name>
<dbReference type="GO" id="GO:0006955">
    <property type="term" value="P:immune response"/>
    <property type="evidence" value="ECO:0007669"/>
    <property type="project" value="TreeGrafter"/>
</dbReference>
<feature type="signal peptide" evidence="4">
    <location>
        <begin position="1"/>
        <end position="24"/>
    </location>
</feature>
<proteinExistence type="predicted"/>
<dbReference type="InterPro" id="IPR036179">
    <property type="entry name" value="Ig-like_dom_sf"/>
</dbReference>
<sequence>MLVCLVNAVGLVAAILLCFSHASAQVSSVLLSANPGNELVVGETLILTCRVITDGSEAPQLAYGIWRDNIRVSTTTQIQGKTHSFLIEDVTTEQSGKYKCVVTLPQGEQRESEDVQVTVEDILLKPTLTVSPTDGRAYSEDTVLLRCGLHQHRGWKYLWYYGSRSAPPLGQIWDGGGGEAVFRLWRSALSDTGRYWCKAGRGSPTFYTEYSDSVYLNITNFFSRVTLSLSPGVVLKQNEPFRITCNAQVSERESLKPENSSRRTQVMFTFFRNGQPLLSSSARSVVTVNQARRCHSGRYSCTVASGRAQLSSPEIHVTTDVADTSLLMVILVGVALVIAVTLAAAFIHELLRRVVPSSMACLTRVMSETAGRESAYRCPAQAEPAAGISPGT</sequence>
<dbReference type="PANTHER" id="PTHR11481:SF60">
    <property type="entry name" value="IG-LIKE DOMAIN-CONTAINING PROTEIN"/>
    <property type="match status" value="1"/>
</dbReference>
<keyword evidence="7" id="KW-1185">Reference proteome</keyword>
<gene>
    <name evidence="6" type="ORF">AALO_G00176140</name>
</gene>
<dbReference type="EMBL" id="JADWDJ010000013">
    <property type="protein sequence ID" value="KAG5271123.1"/>
    <property type="molecule type" value="Genomic_DNA"/>
</dbReference>
<dbReference type="InterPro" id="IPR050488">
    <property type="entry name" value="Ig_Fc_receptor"/>
</dbReference>
<feature type="transmembrane region" description="Helical" evidence="3">
    <location>
        <begin position="326"/>
        <end position="347"/>
    </location>
</feature>
<dbReference type="SMART" id="SM00408">
    <property type="entry name" value="IGc2"/>
    <property type="match status" value="3"/>
</dbReference>
<feature type="domain" description="Ig-like" evidence="5">
    <location>
        <begin position="126"/>
        <end position="199"/>
    </location>
</feature>
<dbReference type="Pfam" id="PF13895">
    <property type="entry name" value="Ig_2"/>
    <property type="match status" value="2"/>
</dbReference>
<dbReference type="Proteomes" id="UP000823561">
    <property type="component" value="Chromosome 13"/>
</dbReference>
<keyword evidence="2" id="KW-1015">Disulfide bond</keyword>
<dbReference type="SMART" id="SM00409">
    <property type="entry name" value="IG"/>
    <property type="match status" value="3"/>
</dbReference>
<dbReference type="GO" id="GO:0007166">
    <property type="term" value="P:cell surface receptor signaling pathway"/>
    <property type="evidence" value="ECO:0007669"/>
    <property type="project" value="TreeGrafter"/>
</dbReference>
<evidence type="ECO:0000256" key="3">
    <source>
        <dbReference type="SAM" id="Phobius"/>
    </source>
</evidence>
<accession>A0AAV6G7V5</accession>
<keyword evidence="3" id="KW-1133">Transmembrane helix</keyword>
<dbReference type="InterPro" id="IPR013783">
    <property type="entry name" value="Ig-like_fold"/>
</dbReference>
<reference evidence="6" key="1">
    <citation type="submission" date="2020-10" db="EMBL/GenBank/DDBJ databases">
        <title>Chromosome-scale genome assembly of the Allis shad, Alosa alosa.</title>
        <authorList>
            <person name="Margot Z."/>
            <person name="Christophe K."/>
            <person name="Cabau C."/>
            <person name="Louis A."/>
            <person name="Berthelot C."/>
            <person name="Parey E."/>
            <person name="Roest Crollius H."/>
            <person name="Montfort J."/>
            <person name="Robinson-Rechavi M."/>
            <person name="Bucao C."/>
            <person name="Bouchez O."/>
            <person name="Gislard M."/>
            <person name="Lluch J."/>
            <person name="Milhes M."/>
            <person name="Lampietro C."/>
            <person name="Lopez Roques C."/>
            <person name="Donnadieu C."/>
            <person name="Braasch I."/>
            <person name="Desvignes T."/>
            <person name="Postlethwait J."/>
            <person name="Bobe J."/>
            <person name="Guiguen Y."/>
        </authorList>
    </citation>
    <scope>NUCLEOTIDE SEQUENCE</scope>
    <source>
        <strain evidence="6">M-15738</strain>
        <tissue evidence="6">Blood</tissue>
    </source>
</reference>
<protein>
    <recommendedName>
        <fullName evidence="5">Ig-like domain-containing protein</fullName>
    </recommendedName>
</protein>
<dbReference type="InterPro" id="IPR007110">
    <property type="entry name" value="Ig-like_dom"/>
</dbReference>
<dbReference type="PROSITE" id="PS50835">
    <property type="entry name" value="IG_LIKE"/>
    <property type="match status" value="3"/>
</dbReference>
<evidence type="ECO:0000259" key="5">
    <source>
        <dbReference type="PROSITE" id="PS50835"/>
    </source>
</evidence>
<evidence type="ECO:0000256" key="2">
    <source>
        <dbReference type="ARBA" id="ARBA00023157"/>
    </source>
</evidence>
<dbReference type="InterPro" id="IPR003599">
    <property type="entry name" value="Ig_sub"/>
</dbReference>